<gene>
    <name evidence="2" type="ORF">HLB09_11550</name>
</gene>
<evidence type="ECO:0000313" key="2">
    <source>
        <dbReference type="EMBL" id="NNH23713.1"/>
    </source>
</evidence>
<evidence type="ECO:0000313" key="3">
    <source>
        <dbReference type="Proteomes" id="UP000555552"/>
    </source>
</evidence>
<keyword evidence="3" id="KW-1185">Reference proteome</keyword>
<dbReference type="AlphaFoldDB" id="A0A849BQR4"/>
<protein>
    <submittedName>
        <fullName evidence="2">Uncharacterized protein</fullName>
    </submittedName>
</protein>
<feature type="transmembrane region" description="Helical" evidence="1">
    <location>
        <begin position="72"/>
        <end position="90"/>
    </location>
</feature>
<dbReference type="InterPro" id="IPR053824">
    <property type="entry name" value="DUF7010"/>
</dbReference>
<comment type="caution">
    <text evidence="2">The sequence shown here is derived from an EMBL/GenBank/DDBJ whole genome shotgun (WGS) entry which is preliminary data.</text>
</comment>
<accession>A0A849BQR4</accession>
<name>A0A849BQR4_9ACTN</name>
<dbReference type="Pfam" id="PF22765">
    <property type="entry name" value="DUF7010"/>
    <property type="match status" value="1"/>
</dbReference>
<dbReference type="Proteomes" id="UP000555552">
    <property type="component" value="Unassembled WGS sequence"/>
</dbReference>
<feature type="transmembrane region" description="Helical" evidence="1">
    <location>
        <begin position="19"/>
        <end position="37"/>
    </location>
</feature>
<keyword evidence="1" id="KW-1133">Transmembrane helix</keyword>
<organism evidence="2 3">
    <name type="scientific">Pseudokineococcus marinus</name>
    <dbReference type="NCBI Taxonomy" id="351215"/>
    <lineage>
        <taxon>Bacteria</taxon>
        <taxon>Bacillati</taxon>
        <taxon>Actinomycetota</taxon>
        <taxon>Actinomycetes</taxon>
        <taxon>Kineosporiales</taxon>
        <taxon>Kineosporiaceae</taxon>
        <taxon>Pseudokineococcus</taxon>
    </lineage>
</organism>
<feature type="transmembrane region" description="Helical" evidence="1">
    <location>
        <begin position="44"/>
        <end position="66"/>
    </location>
</feature>
<dbReference type="EMBL" id="JABEMA010000184">
    <property type="protein sequence ID" value="NNH23713.1"/>
    <property type="molecule type" value="Genomic_DNA"/>
</dbReference>
<proteinExistence type="predicted"/>
<keyword evidence="1" id="KW-0472">Membrane</keyword>
<keyword evidence="1" id="KW-0812">Transmembrane</keyword>
<sequence>MALIAVGSRALDAVGQGDLRPSLIAAVVGAHFLPFAWAFGEAMFFTLGGVVAGLGVVGLVLGALGLPAAAEAFAVLAGLAMIVVIVRYALGRRRRP</sequence>
<reference evidence="2 3" key="1">
    <citation type="submission" date="2020-05" db="EMBL/GenBank/DDBJ databases">
        <title>MicrobeNet Type strains.</title>
        <authorList>
            <person name="Nicholson A.C."/>
        </authorList>
    </citation>
    <scope>NUCLEOTIDE SEQUENCE [LARGE SCALE GENOMIC DNA]</scope>
    <source>
        <strain evidence="2 3">JCM 14547</strain>
    </source>
</reference>
<evidence type="ECO:0000256" key="1">
    <source>
        <dbReference type="SAM" id="Phobius"/>
    </source>
</evidence>